<evidence type="ECO:0000313" key="3">
    <source>
        <dbReference type="Proteomes" id="UP001529510"/>
    </source>
</evidence>
<proteinExistence type="predicted"/>
<evidence type="ECO:0000256" key="1">
    <source>
        <dbReference type="SAM" id="MobiDB-lite"/>
    </source>
</evidence>
<reference evidence="2 3" key="1">
    <citation type="submission" date="2024-05" db="EMBL/GenBank/DDBJ databases">
        <title>Genome sequencing and assembly of Indian major carp, Cirrhinus mrigala (Hamilton, 1822).</title>
        <authorList>
            <person name="Mohindra V."/>
            <person name="Chowdhury L.M."/>
            <person name="Lal K."/>
            <person name="Jena J.K."/>
        </authorList>
    </citation>
    <scope>NUCLEOTIDE SEQUENCE [LARGE SCALE GENOMIC DNA]</scope>
    <source>
        <strain evidence="2">CM1030</strain>
        <tissue evidence="2">Blood</tissue>
    </source>
</reference>
<accession>A0ABD0QN37</accession>
<feature type="non-terminal residue" evidence="2">
    <location>
        <position position="61"/>
    </location>
</feature>
<feature type="non-terminal residue" evidence="2">
    <location>
        <position position="1"/>
    </location>
</feature>
<evidence type="ECO:0000313" key="2">
    <source>
        <dbReference type="EMBL" id="KAL0187150.1"/>
    </source>
</evidence>
<organism evidence="2 3">
    <name type="scientific">Cirrhinus mrigala</name>
    <name type="common">Mrigala</name>
    <dbReference type="NCBI Taxonomy" id="683832"/>
    <lineage>
        <taxon>Eukaryota</taxon>
        <taxon>Metazoa</taxon>
        <taxon>Chordata</taxon>
        <taxon>Craniata</taxon>
        <taxon>Vertebrata</taxon>
        <taxon>Euteleostomi</taxon>
        <taxon>Actinopterygii</taxon>
        <taxon>Neopterygii</taxon>
        <taxon>Teleostei</taxon>
        <taxon>Ostariophysi</taxon>
        <taxon>Cypriniformes</taxon>
        <taxon>Cyprinidae</taxon>
        <taxon>Labeoninae</taxon>
        <taxon>Labeonini</taxon>
        <taxon>Cirrhinus</taxon>
    </lineage>
</organism>
<dbReference type="Proteomes" id="UP001529510">
    <property type="component" value="Unassembled WGS sequence"/>
</dbReference>
<comment type="caution">
    <text evidence="2">The sequence shown here is derived from an EMBL/GenBank/DDBJ whole genome shotgun (WGS) entry which is preliminary data.</text>
</comment>
<feature type="region of interest" description="Disordered" evidence="1">
    <location>
        <begin position="35"/>
        <end position="61"/>
    </location>
</feature>
<gene>
    <name evidence="2" type="ORF">M9458_018820</name>
</gene>
<sequence>TRRPPAEERPAAAGSWIQSACPLWTAAVRLDMTRVAGKRGASRPTGPHGSAGAGAGRSRSG</sequence>
<dbReference type="AlphaFoldDB" id="A0ABD0QN37"/>
<protein>
    <submittedName>
        <fullName evidence="2">Uncharacterized protein</fullName>
    </submittedName>
</protein>
<keyword evidence="3" id="KW-1185">Reference proteome</keyword>
<dbReference type="EMBL" id="JAMKFB020000008">
    <property type="protein sequence ID" value="KAL0187150.1"/>
    <property type="molecule type" value="Genomic_DNA"/>
</dbReference>
<name>A0ABD0QN37_CIRMR</name>